<gene>
    <name evidence="13" type="primary">nikE</name>
    <name evidence="13" type="ORF">EH105704_06_01550</name>
</gene>
<reference evidence="13 14" key="1">
    <citation type="submission" date="2012-02" db="EMBL/GenBank/DDBJ databases">
        <title>Whole genome shotgun sequence of Escherichia hermannii NBRC 105704.</title>
        <authorList>
            <person name="Yoshida I."/>
            <person name="Hosoyama A."/>
            <person name="Tsuchikane K."/>
            <person name="Katsumata H."/>
            <person name="Yamazaki S."/>
            <person name="Fujita N."/>
        </authorList>
    </citation>
    <scope>NUCLEOTIDE SEQUENCE [LARGE SCALE GENOMIC DNA]</scope>
    <source>
        <strain evidence="13 14">NBRC 105704</strain>
    </source>
</reference>
<evidence type="ECO:0000313" key="14">
    <source>
        <dbReference type="Proteomes" id="UP000010297"/>
    </source>
</evidence>
<name>H5V2U6_ATLHE</name>
<sequence length="285" mass="31156">MTLLSVSDVSHHYGRMGITGVHRHQVLNNISLTVSEGESVALLGSSGCGKSTLARLLIGLEAPGAGTVRWRGNPVSSLKGEELRAFRRDIQMVFQDAISAANPRRTVREIIREPLRHLLRLSGAQQQERIARVMAATELDSSLLDKRPPQLSGGQLQRVCLARAMVVEPRLLILDEAVSNLDLVLQANIIRLLKKLQQEYQTACLFITHDLRLVERFCQRVMVMDRGEIVETVPVTSPVVFASASGQALQRAVLPAFPVPRGPRRSGVAPVSDSKPAAIPNFATA</sequence>
<keyword evidence="3 11" id="KW-0997">Cell inner membrane</keyword>
<dbReference type="InterPro" id="IPR014137">
    <property type="entry name" value="Nickel_NikE"/>
</dbReference>
<dbReference type="NCBIfam" id="TIGR02769">
    <property type="entry name" value="nickel_nikE"/>
    <property type="match status" value="1"/>
</dbReference>
<dbReference type="InterPro" id="IPR003439">
    <property type="entry name" value="ABC_transporter-like_ATP-bd"/>
</dbReference>
<dbReference type="GO" id="GO:0005886">
    <property type="term" value="C:plasma membrane"/>
    <property type="evidence" value="ECO:0007669"/>
    <property type="project" value="UniProtKB-SubCell"/>
</dbReference>
<evidence type="ECO:0000256" key="4">
    <source>
        <dbReference type="ARBA" id="ARBA00022596"/>
    </source>
</evidence>
<dbReference type="PROSITE" id="PS00211">
    <property type="entry name" value="ABC_TRANSPORTER_1"/>
    <property type="match status" value="1"/>
</dbReference>
<keyword evidence="10 11" id="KW-0472">Membrane</keyword>
<evidence type="ECO:0000259" key="12">
    <source>
        <dbReference type="PROSITE" id="PS50893"/>
    </source>
</evidence>
<evidence type="ECO:0000256" key="7">
    <source>
        <dbReference type="ARBA" id="ARBA00022967"/>
    </source>
</evidence>
<organism evidence="13 14">
    <name type="scientific">Atlantibacter hermannii NBRC 105704</name>
    <dbReference type="NCBI Taxonomy" id="1115512"/>
    <lineage>
        <taxon>Bacteria</taxon>
        <taxon>Pseudomonadati</taxon>
        <taxon>Pseudomonadota</taxon>
        <taxon>Gammaproteobacteria</taxon>
        <taxon>Enterobacterales</taxon>
        <taxon>Enterobacteriaceae</taxon>
        <taxon>Atlantibacter</taxon>
    </lineage>
</organism>
<proteinExistence type="inferred from homology"/>
<feature type="domain" description="ABC transporter" evidence="12">
    <location>
        <begin position="4"/>
        <end position="251"/>
    </location>
</feature>
<keyword evidence="1 11" id="KW-0813">Transport</keyword>
<evidence type="ECO:0000256" key="8">
    <source>
        <dbReference type="ARBA" id="ARBA00023065"/>
    </source>
</evidence>
<dbReference type="AlphaFoldDB" id="H5V2U6"/>
<dbReference type="EC" id="7.2.2.11" evidence="11"/>
<evidence type="ECO:0000256" key="1">
    <source>
        <dbReference type="ARBA" id="ARBA00022448"/>
    </source>
</evidence>
<keyword evidence="14" id="KW-1185">Reference proteome</keyword>
<evidence type="ECO:0000256" key="11">
    <source>
        <dbReference type="RuleBase" id="RU369064"/>
    </source>
</evidence>
<dbReference type="PANTHER" id="PTHR43776:SF7">
    <property type="entry name" value="D,D-DIPEPTIDE TRANSPORT ATP-BINDING PROTEIN DDPF-RELATED"/>
    <property type="match status" value="1"/>
</dbReference>
<dbReference type="PANTHER" id="PTHR43776">
    <property type="entry name" value="TRANSPORT ATP-BINDING PROTEIN"/>
    <property type="match status" value="1"/>
</dbReference>
<keyword evidence="2 11" id="KW-1003">Cell membrane</keyword>
<evidence type="ECO:0000256" key="2">
    <source>
        <dbReference type="ARBA" id="ARBA00022475"/>
    </source>
</evidence>
<comment type="function">
    <text evidence="11">Part of the ABC transporter complex NikABCDE involved in nickel import. Responsible for energy coupling to the transport system.</text>
</comment>
<dbReference type="InterPro" id="IPR027417">
    <property type="entry name" value="P-loop_NTPase"/>
</dbReference>
<evidence type="ECO:0000256" key="10">
    <source>
        <dbReference type="ARBA" id="ARBA00023136"/>
    </source>
</evidence>
<comment type="catalytic activity">
    <reaction evidence="11">
        <text>Ni(2+)(out) + ATP + H2O = Ni(2+)(in) + ADP + phosphate + H(+)</text>
        <dbReference type="Rhea" id="RHEA:15557"/>
        <dbReference type="ChEBI" id="CHEBI:15377"/>
        <dbReference type="ChEBI" id="CHEBI:15378"/>
        <dbReference type="ChEBI" id="CHEBI:30616"/>
        <dbReference type="ChEBI" id="CHEBI:43474"/>
        <dbReference type="ChEBI" id="CHEBI:49786"/>
        <dbReference type="ChEBI" id="CHEBI:456216"/>
        <dbReference type="EC" id="7.2.2.11"/>
    </reaction>
</comment>
<dbReference type="SUPFAM" id="SSF52540">
    <property type="entry name" value="P-loop containing nucleoside triphosphate hydrolases"/>
    <property type="match status" value="1"/>
</dbReference>
<protein>
    <recommendedName>
        <fullName evidence="11">Nickel import ATP-binding protein NikE</fullName>
        <ecNumber evidence="11">7.2.2.11</ecNumber>
    </recommendedName>
</protein>
<comment type="similarity">
    <text evidence="11">Belongs to the ABC transporter superfamily. Nickel importer (TC 3.A.1.5.3) family.</text>
</comment>
<dbReference type="InterPro" id="IPR003593">
    <property type="entry name" value="AAA+_ATPase"/>
</dbReference>
<dbReference type="Gene3D" id="3.40.50.300">
    <property type="entry name" value="P-loop containing nucleotide triphosphate hydrolases"/>
    <property type="match status" value="1"/>
</dbReference>
<evidence type="ECO:0000256" key="9">
    <source>
        <dbReference type="ARBA" id="ARBA00023112"/>
    </source>
</evidence>
<dbReference type="EMBL" id="BAFF01000006">
    <property type="protein sequence ID" value="GAB52382.1"/>
    <property type="molecule type" value="Genomic_DNA"/>
</dbReference>
<dbReference type="PROSITE" id="PS50893">
    <property type="entry name" value="ABC_TRANSPORTER_2"/>
    <property type="match status" value="1"/>
</dbReference>
<evidence type="ECO:0000256" key="6">
    <source>
        <dbReference type="ARBA" id="ARBA00022840"/>
    </source>
</evidence>
<comment type="subunit">
    <text evidence="11">The complex is composed of two ATP-binding proteins (NikD and NikE), two transmembrane proteins (NikB and NikC) and a solute-binding protein (NikA).</text>
</comment>
<evidence type="ECO:0000256" key="5">
    <source>
        <dbReference type="ARBA" id="ARBA00022741"/>
    </source>
</evidence>
<dbReference type="GO" id="GO:0015413">
    <property type="term" value="F:ABC-type nickel transporter activity"/>
    <property type="evidence" value="ECO:0007669"/>
    <property type="project" value="UniProtKB-UniRule"/>
</dbReference>
<dbReference type="CDD" id="cd03257">
    <property type="entry name" value="ABC_NikE_OppD_transporters"/>
    <property type="match status" value="1"/>
</dbReference>
<keyword evidence="4 11" id="KW-0533">Nickel</keyword>
<dbReference type="GO" id="GO:0016151">
    <property type="term" value="F:nickel cation binding"/>
    <property type="evidence" value="ECO:0007669"/>
    <property type="project" value="UniProtKB-UniRule"/>
</dbReference>
<keyword evidence="7 11" id="KW-1278">Translocase</keyword>
<dbReference type="GO" id="GO:0016887">
    <property type="term" value="F:ATP hydrolysis activity"/>
    <property type="evidence" value="ECO:0007669"/>
    <property type="project" value="InterPro"/>
</dbReference>
<keyword evidence="9 11" id="KW-0921">Nickel transport</keyword>
<comment type="caution">
    <text evidence="13">The sequence shown here is derived from an EMBL/GenBank/DDBJ whole genome shotgun (WGS) entry which is preliminary data.</text>
</comment>
<dbReference type="Pfam" id="PF00005">
    <property type="entry name" value="ABC_tran"/>
    <property type="match status" value="1"/>
</dbReference>
<keyword evidence="6 11" id="KW-0067">ATP-binding</keyword>
<evidence type="ECO:0000313" key="13">
    <source>
        <dbReference type="EMBL" id="GAB52382.1"/>
    </source>
</evidence>
<accession>H5V2U6</accession>
<dbReference type="eggNOG" id="COG1124">
    <property type="taxonomic scope" value="Bacteria"/>
</dbReference>
<evidence type="ECO:0000256" key="3">
    <source>
        <dbReference type="ARBA" id="ARBA00022519"/>
    </source>
</evidence>
<keyword evidence="8 11" id="KW-0406">Ion transport</keyword>
<comment type="subcellular location">
    <subcellularLocation>
        <location evidence="11">Cell inner membrane</location>
        <topology evidence="11">Peripheral membrane protein</topology>
    </subcellularLocation>
</comment>
<dbReference type="GeneID" id="92827557"/>
<dbReference type="SMART" id="SM00382">
    <property type="entry name" value="AAA"/>
    <property type="match status" value="1"/>
</dbReference>
<dbReference type="NCBIfam" id="NF007739">
    <property type="entry name" value="PRK10419.1"/>
    <property type="match status" value="1"/>
</dbReference>
<keyword evidence="5 11" id="KW-0547">Nucleotide-binding</keyword>
<dbReference type="GO" id="GO:0005524">
    <property type="term" value="F:ATP binding"/>
    <property type="evidence" value="ECO:0007669"/>
    <property type="project" value="UniProtKB-UniRule"/>
</dbReference>
<dbReference type="Proteomes" id="UP000010297">
    <property type="component" value="Unassembled WGS sequence"/>
</dbReference>
<dbReference type="InterPro" id="IPR050319">
    <property type="entry name" value="ABC_transp_ATP-bind"/>
</dbReference>
<dbReference type="InterPro" id="IPR017871">
    <property type="entry name" value="ABC_transporter-like_CS"/>
</dbReference>
<dbReference type="RefSeq" id="WP_002436198.1">
    <property type="nucleotide sequence ID" value="NZ_BAFF01000006.1"/>
</dbReference>